<dbReference type="PIRSF" id="PIRSF001220">
    <property type="entry name" value="L-ASNase_gatD"/>
    <property type="match status" value="1"/>
</dbReference>
<sequence length="338" mass="34358">MSSPAPRRPSVLVFATGGTIGMRRTDSGLAPDPEFPEILEDLVARICLPLGVEARVNHLSPAIDSANADADTAPKIARAVRARVRTQRPRGVVITHGTDTLAYTAARLAFELGDLGVPVVVTGSQLAHGEADTDAIGNLTLAIRAAVKAAPGSPAAIAFGGELLPAVRATKHDSIALAAFRAELPLAPGGIGVPPAPAGSADAAPPAPARVLAFRFVPAVTADDLRASAGGRPHGLVLECYGSGNGPMARPGMLGTLRELCAALPVVAVTQCATGGVDLGRYAVGRELAAAGAIDGGDMTLEAAMGKLGFLVDRGHDRAEIRDLMLQNLVGERTVAAA</sequence>
<dbReference type="PROSITE" id="PS00917">
    <property type="entry name" value="ASN_GLN_ASE_2"/>
    <property type="match status" value="1"/>
</dbReference>
<dbReference type="PATRIC" id="fig|1079994.3.peg.1429"/>
<dbReference type="EMBL" id="LDRK01000030">
    <property type="protein sequence ID" value="KTR86063.1"/>
    <property type="molecule type" value="Genomic_DNA"/>
</dbReference>
<evidence type="ECO:0000313" key="9">
    <source>
        <dbReference type="EMBL" id="KTR86063.1"/>
    </source>
</evidence>
<evidence type="ECO:0000256" key="4">
    <source>
        <dbReference type="PIRSR" id="PIRSR001220-1"/>
    </source>
</evidence>
<evidence type="ECO:0000256" key="5">
    <source>
        <dbReference type="PROSITE-ProRule" id="PRU10099"/>
    </source>
</evidence>
<evidence type="ECO:0000313" key="10">
    <source>
        <dbReference type="Proteomes" id="UP000070810"/>
    </source>
</evidence>
<dbReference type="SUPFAM" id="SSF53774">
    <property type="entry name" value="Glutaminase/Asparaginase"/>
    <property type="match status" value="1"/>
</dbReference>
<dbReference type="InterPro" id="IPR027473">
    <property type="entry name" value="L-asparaginase_C"/>
</dbReference>
<evidence type="ECO:0000259" key="8">
    <source>
        <dbReference type="Pfam" id="PF17763"/>
    </source>
</evidence>
<dbReference type="InterPro" id="IPR037152">
    <property type="entry name" value="L-asparaginase_N_sf"/>
</dbReference>
<keyword evidence="10" id="KW-1185">Reference proteome</keyword>
<dbReference type="Pfam" id="PF00710">
    <property type="entry name" value="Asparaginase"/>
    <property type="match status" value="1"/>
</dbReference>
<feature type="domain" description="L-asparaginase N-terminal" evidence="7">
    <location>
        <begin position="11"/>
        <end position="182"/>
    </location>
</feature>
<dbReference type="Gene3D" id="3.40.50.1170">
    <property type="entry name" value="L-asparaginase, N-terminal domain"/>
    <property type="match status" value="1"/>
</dbReference>
<dbReference type="SMART" id="SM00870">
    <property type="entry name" value="Asparaginase"/>
    <property type="match status" value="1"/>
</dbReference>
<dbReference type="PROSITE" id="PS00144">
    <property type="entry name" value="ASN_GLN_ASE_1"/>
    <property type="match status" value="1"/>
</dbReference>
<dbReference type="InterPro" id="IPR027474">
    <property type="entry name" value="L-asparaginase_N"/>
</dbReference>
<dbReference type="InterPro" id="IPR027475">
    <property type="entry name" value="Asparaginase/glutaminase_AS2"/>
</dbReference>
<protein>
    <recommendedName>
        <fullName evidence="2">asparaginase</fullName>
        <ecNumber evidence="2">3.5.1.1</ecNumber>
    </recommendedName>
</protein>
<organism evidence="9 10">
    <name type="scientific">Leucobacter chromiiresistens</name>
    <dbReference type="NCBI Taxonomy" id="1079994"/>
    <lineage>
        <taxon>Bacteria</taxon>
        <taxon>Bacillati</taxon>
        <taxon>Actinomycetota</taxon>
        <taxon>Actinomycetes</taxon>
        <taxon>Micrococcales</taxon>
        <taxon>Microbacteriaceae</taxon>
        <taxon>Leucobacter</taxon>
    </lineage>
</organism>
<dbReference type="Pfam" id="PF17763">
    <property type="entry name" value="Asparaginase_C"/>
    <property type="match status" value="1"/>
</dbReference>
<evidence type="ECO:0000256" key="3">
    <source>
        <dbReference type="ARBA" id="ARBA00049366"/>
    </source>
</evidence>
<proteinExistence type="inferred from homology"/>
<comment type="similarity">
    <text evidence="1">Belongs to the asparaginase 1 family.</text>
</comment>
<evidence type="ECO:0000256" key="1">
    <source>
        <dbReference type="ARBA" id="ARBA00010518"/>
    </source>
</evidence>
<dbReference type="GO" id="GO:0006520">
    <property type="term" value="P:amino acid metabolic process"/>
    <property type="evidence" value="ECO:0007669"/>
    <property type="project" value="InterPro"/>
</dbReference>
<accession>A0A147ENG0</accession>
<dbReference type="PROSITE" id="PS51732">
    <property type="entry name" value="ASN_GLN_ASE_3"/>
    <property type="match status" value="1"/>
</dbReference>
<evidence type="ECO:0000256" key="6">
    <source>
        <dbReference type="PROSITE-ProRule" id="PRU10100"/>
    </source>
</evidence>
<feature type="active site" description="O-isoaspartyl threonine intermediate" evidence="4">
    <location>
        <position position="19"/>
    </location>
</feature>
<dbReference type="RefSeq" id="WP_241490402.1">
    <property type="nucleotide sequence ID" value="NZ_LDRK01000030.1"/>
</dbReference>
<dbReference type="PRINTS" id="PR00139">
    <property type="entry name" value="ASNGLNASE"/>
</dbReference>
<feature type="domain" description="Asparaginase/glutaminase C-terminal" evidence="8">
    <location>
        <begin position="210"/>
        <end position="325"/>
    </location>
</feature>
<dbReference type="EC" id="3.5.1.1" evidence="2"/>
<feature type="active site" evidence="6">
    <location>
        <position position="98"/>
    </location>
</feature>
<evidence type="ECO:0000259" key="7">
    <source>
        <dbReference type="Pfam" id="PF00710"/>
    </source>
</evidence>
<dbReference type="PANTHER" id="PTHR11707:SF28">
    <property type="entry name" value="60 KDA LYSOPHOSPHOLIPASE"/>
    <property type="match status" value="1"/>
</dbReference>
<dbReference type="PIRSF" id="PIRSF500176">
    <property type="entry name" value="L_ASNase"/>
    <property type="match status" value="1"/>
</dbReference>
<dbReference type="InterPro" id="IPR006034">
    <property type="entry name" value="Asparaginase/glutaminase-like"/>
</dbReference>
<dbReference type="AlphaFoldDB" id="A0A147ENG0"/>
<comment type="catalytic activity">
    <reaction evidence="3">
        <text>L-asparagine + H2O = L-aspartate + NH4(+)</text>
        <dbReference type="Rhea" id="RHEA:21016"/>
        <dbReference type="ChEBI" id="CHEBI:15377"/>
        <dbReference type="ChEBI" id="CHEBI:28938"/>
        <dbReference type="ChEBI" id="CHEBI:29991"/>
        <dbReference type="ChEBI" id="CHEBI:58048"/>
        <dbReference type="EC" id="3.5.1.1"/>
    </reaction>
</comment>
<comment type="caution">
    <text evidence="9">The sequence shown here is derived from an EMBL/GenBank/DDBJ whole genome shotgun (WGS) entry which is preliminary data.</text>
</comment>
<gene>
    <name evidence="9" type="ORF">NS354_06565</name>
</gene>
<evidence type="ECO:0000256" key="2">
    <source>
        <dbReference type="ARBA" id="ARBA00012920"/>
    </source>
</evidence>
<name>A0A147ENG0_9MICO</name>
<dbReference type="InterPro" id="IPR020827">
    <property type="entry name" value="Asparaginase/glutaminase_AS1"/>
</dbReference>
<dbReference type="InterPro" id="IPR040919">
    <property type="entry name" value="Asparaginase_C"/>
</dbReference>
<dbReference type="PANTHER" id="PTHR11707">
    <property type="entry name" value="L-ASPARAGINASE"/>
    <property type="match status" value="1"/>
</dbReference>
<dbReference type="SFLD" id="SFLDS00057">
    <property type="entry name" value="Glutaminase/Asparaginase"/>
    <property type="match status" value="1"/>
</dbReference>
<dbReference type="Gene3D" id="3.40.50.40">
    <property type="match status" value="1"/>
</dbReference>
<reference evidence="9 10" key="1">
    <citation type="journal article" date="2016" name="Front. Microbiol.">
        <title>Genomic Resource of Rice Seed Associated Bacteria.</title>
        <authorList>
            <person name="Midha S."/>
            <person name="Bansal K."/>
            <person name="Sharma S."/>
            <person name="Kumar N."/>
            <person name="Patil P.P."/>
            <person name="Chaudhry V."/>
            <person name="Patil P.B."/>
        </authorList>
    </citation>
    <scope>NUCLEOTIDE SEQUENCE [LARGE SCALE GENOMIC DNA]</scope>
    <source>
        <strain evidence="9 10">NS354</strain>
    </source>
</reference>
<feature type="active site" evidence="5">
    <location>
        <position position="19"/>
    </location>
</feature>
<dbReference type="GO" id="GO:0004067">
    <property type="term" value="F:asparaginase activity"/>
    <property type="evidence" value="ECO:0007669"/>
    <property type="project" value="UniProtKB-UniRule"/>
</dbReference>
<dbReference type="InterPro" id="IPR036152">
    <property type="entry name" value="Asp/glu_Ase-like_sf"/>
</dbReference>
<dbReference type="Proteomes" id="UP000070810">
    <property type="component" value="Unassembled WGS sequence"/>
</dbReference>